<dbReference type="InterPro" id="IPR006134">
    <property type="entry name" value="DNA-dir_DNA_pol_B_multi_dom"/>
</dbReference>
<dbReference type="GO" id="GO:0006287">
    <property type="term" value="P:base-excision repair, gap-filling"/>
    <property type="evidence" value="ECO:0007669"/>
    <property type="project" value="TreeGrafter"/>
</dbReference>
<dbReference type="FunFam" id="3.40.850.10:FF:000082">
    <property type="entry name" value="OSM3-like kinesin"/>
    <property type="match status" value="1"/>
</dbReference>
<dbReference type="GO" id="GO:0008270">
    <property type="term" value="F:zinc ion binding"/>
    <property type="evidence" value="ECO:0007669"/>
    <property type="project" value="UniProtKB-KW"/>
</dbReference>
<sequence length="2231" mass="252841">MTGKSKSKRKIRKGHKKILIPKWKLFRAKEPLISVFMWGINHTIGELMHVQPPSLLMHDDFKAYSKVKVSNHSFNKDVMPSHFKIKDYCPNVFRNIREQFGVDQSEYLSSLTLQEPELKPNESSSSSRLFISHDKQFVIKVIDSEAIAEIHSILPKYHEYVVEQHGKTLLPQYLGLYRITVDVGETYMLVMRNIFGGKYNIHKKYDLKGSTVQRQASEKEKSKQLPTLKDNDFLEENYKLMLPADAKNQLMKLLKSDTEFLTKMHLMDYSLLLGIHDIELEQQLQKERAAPSSPIASDECQGGLASDLHQQQLSDLDSGGEQISPPESPVHSAGAFTTTSGGLNLDDEFFGIPSSEESPRKLVYFIGLVDILTYYGVKKRTESAAKTVKYGSGAENTSTVKPEQYAKRLLEFVNKNVSSPQVNIQSNPLVHSVPADPLAYSCRHSMDPIISAETGKITSVTMSIDEKLTKSEVENVKVSVRCRPLSIREKELGFIQPIVEVDYGVKSILVSCSYNQSDLIKCYQFDEVFGPDSRQPDIYNCIARPVVENVLEGFNGTVFAYGQTGTGKTFTMSGDPILDEQGIIQYSFAHIFDHIAKSGHDKKFLVRISYMEIYNEELRDLLVRPIPGVLQSQLEIKERADLGVYVKDLLSVTVSSADQCMRIMQLGNANRHTGKTCMNEKSSRSHAIFTITIECSETIADGRQLITQGKLSFVDLAGSERQSKTNVVGEQMKEATKINLSLSTLGNVISALADAKCTHVPYRNSKLTRILQDSLGGNSKTCMIANIGPAAYNYAETISTLRYASRAKRIKNIARINEDPKDALLRRFQNEIQLLKKKLEESGKYYINYLFVYLSEPGSNVESDDDLEQQTIKEELSVNVDMKKPIVNEKQNKTEILEIQDTNSDVEHKRLVVDLLKREEELKRNKLEREKLLQKLVVIERQIIVGGENMIEKVERQAQLLDAGNKDLEYARQNEQALNDRLLTQQAEQNDIGEQSNNLQEQAQSLNKKLKRIWTQYMQTKSELQDQEMEHHRETESLLESIRQLQRELLYANLIINSFIPDEQLNYIEQFVNWNDEIGDWQLKCIAYTGNTIHHENKRVFSSQYSNINDQPLKQLFCSYTDLFGNELISSHSHYKEKPEDDKNGFMNKLAELGGGSNGGNGNNGQGSSGNGISNGDSSSALSCWARPELDLSIKDGINDRPIIFQLMDIDSFIEENAVVMRLFGVTDKGNSLAVCVFGYRPYFFVSVTSSFTTDHIQKTIDLLNSHVKSGPGLAVIGIEIVRGSSLYYYGNTNTERNFLKIFLTSHRLFSACRGALYLIDKMLASEISDLKKTENCYAFESNLDYEVCFMADLGIVGCGWIECPSGKYKFIPQNKQTTTSQFELSISVEFLVAHDAGSHEWSGVAPLRTLSFDIECMGQAGSFPDASRDQIIQIANMVKLEGESEPFIRNCFVLGTCESIVGSEVIECRNEIELLSKWADFVRTVDPDVITGYNIQNFDLPYIMDRAKHLKIDGRVCYLSRVKGNFCKQRDVTHQSKQMGNRVNKMCSMDGRIIFDVLQLVLRDYKLRSYTLNNVSYFFLGEQKEDVSYTFIPELQNGSAKDRRRLAVYCMKDAYLPIRLLDKLMLFINYMEMARVTGVPLSFLISRGQQVKILSMLIRKTREKNIFLPVIDVGDGGDEVGYEGATVIEPVCDFYNEPIATLDFASLYPSIMIAHNLCYTTLMKTVPLENEMLEGVDYIKTPSGDFFVTPKHRKGLLPQVLEELLAARKKAKEALKIETDPLKKMVLDGRQLALKISANSVYGFTGASKGKLPCSEVAQSVTAFGRQMIELTKKEVEGYYKTGAVNGLCPIDAKVIYGDTDSVMVKFGVKTIGEAMTLGKHAALEISNRFMRPIKLEFEKVYFPYLLINKKRYAGLYWTKEEKHDKMDCKGLETVRRDNCPLVACVLNTCLEKLLIDRDKDGAIKYAKGVISDLLNDRIDISMLTITKELTKKGEKYAAKQAHVELAERMRKRDPGSAPRLGDRVPYVIINKGKNVPAYEKAEDPILVLKNNIPIDTTYYLEHQLVKPMARIFDPLLNNRAEQIFTGGDHTKKKTIVKLKSGLMAGYLVKKATCLGCKAPMNFKEEEAPATCSKCVGKMRDIYLEKIISIRSAEHRFSQLWTECQNCAGLLQDEVFCSSRDCPIFYMREKVRNDLEDFEKIYRRFQIHSKEKPILEQNEVEKAEEYDDNE</sequence>
<dbReference type="PROSITE" id="PS50067">
    <property type="entry name" value="KINESIN_MOTOR_2"/>
    <property type="match status" value="1"/>
</dbReference>
<dbReference type="GO" id="GO:0046488">
    <property type="term" value="P:phosphatidylinositol metabolic process"/>
    <property type="evidence" value="ECO:0007669"/>
    <property type="project" value="UniProtKB-UniRule"/>
</dbReference>
<evidence type="ECO:0000256" key="12">
    <source>
        <dbReference type="ARBA" id="ARBA00022723"/>
    </source>
</evidence>
<dbReference type="GO" id="GO:0006297">
    <property type="term" value="P:nucleotide-excision repair, DNA gap filling"/>
    <property type="evidence" value="ECO:0007669"/>
    <property type="project" value="TreeGrafter"/>
</dbReference>
<dbReference type="InterPro" id="IPR036961">
    <property type="entry name" value="Kinesin_motor_dom_sf"/>
</dbReference>
<dbReference type="PANTHER" id="PTHR10322">
    <property type="entry name" value="DNA POLYMERASE CATALYTIC SUBUNIT"/>
    <property type="match status" value="1"/>
</dbReference>
<dbReference type="PROSITE" id="PS00116">
    <property type="entry name" value="DNA_POLYMERASE_B"/>
    <property type="match status" value="1"/>
</dbReference>
<organism evidence="38 39">
    <name type="scientific">Meloidogyne graminicola</name>
    <dbReference type="NCBI Taxonomy" id="189291"/>
    <lineage>
        <taxon>Eukaryota</taxon>
        <taxon>Metazoa</taxon>
        <taxon>Ecdysozoa</taxon>
        <taxon>Nematoda</taxon>
        <taxon>Chromadorea</taxon>
        <taxon>Rhabditida</taxon>
        <taxon>Tylenchina</taxon>
        <taxon>Tylenchomorpha</taxon>
        <taxon>Tylenchoidea</taxon>
        <taxon>Meloidogynidae</taxon>
        <taxon>Meloidogyninae</taxon>
        <taxon>Meloidogyne</taxon>
    </lineage>
</organism>
<dbReference type="PRINTS" id="PR00380">
    <property type="entry name" value="KINESINHEAVY"/>
</dbReference>
<dbReference type="InterPro" id="IPR042087">
    <property type="entry name" value="DNA_pol_B_thumb"/>
</dbReference>
<dbReference type="GO" id="GO:0051539">
    <property type="term" value="F:4 iron, 4 sulfur cluster binding"/>
    <property type="evidence" value="ECO:0007669"/>
    <property type="project" value="UniProtKB-KW"/>
</dbReference>
<evidence type="ECO:0000256" key="1">
    <source>
        <dbReference type="ARBA" id="ARBA00001966"/>
    </source>
</evidence>
<evidence type="ECO:0000313" key="39">
    <source>
        <dbReference type="Proteomes" id="UP000605970"/>
    </source>
</evidence>
<dbReference type="InterPro" id="IPR043502">
    <property type="entry name" value="DNA/RNA_pol_sf"/>
</dbReference>
<dbReference type="InterPro" id="IPR025687">
    <property type="entry name" value="Znf-C4pol"/>
</dbReference>
<dbReference type="InterPro" id="IPR050240">
    <property type="entry name" value="DNA_pol_type-B"/>
</dbReference>
<evidence type="ECO:0000256" key="9">
    <source>
        <dbReference type="ARBA" id="ARBA00022695"/>
    </source>
</evidence>
<evidence type="ECO:0000256" key="29">
    <source>
        <dbReference type="ARBA" id="ARBA00036950"/>
    </source>
</evidence>
<evidence type="ECO:0000256" key="11">
    <source>
        <dbReference type="ARBA" id="ARBA00022722"/>
    </source>
</evidence>
<dbReference type="GO" id="GO:0005524">
    <property type="term" value="F:ATP binding"/>
    <property type="evidence" value="ECO:0007669"/>
    <property type="project" value="UniProtKB-UniRule"/>
</dbReference>
<comment type="catalytic activity">
    <reaction evidence="28">
        <text>a 1,2-diacyl-sn-glycero-3-phospho-(1D-myo-inositol-5-phosphate) + ATP = a 1,2-diacyl-sn-glycero-3-phospho-(1D-myo-inositol-4,5-bisphosphate) + ADP + H(+)</text>
        <dbReference type="Rhea" id="RHEA:12280"/>
        <dbReference type="ChEBI" id="CHEBI:15378"/>
        <dbReference type="ChEBI" id="CHEBI:30616"/>
        <dbReference type="ChEBI" id="CHEBI:57795"/>
        <dbReference type="ChEBI" id="CHEBI:58456"/>
        <dbReference type="ChEBI" id="CHEBI:456216"/>
        <dbReference type="EC" id="2.7.1.149"/>
    </reaction>
    <physiologicalReaction direction="left-to-right" evidence="28">
        <dbReference type="Rhea" id="RHEA:12281"/>
    </physiologicalReaction>
</comment>
<evidence type="ECO:0000256" key="23">
    <source>
        <dbReference type="ARBA" id="ARBA00023098"/>
    </source>
</evidence>
<evidence type="ECO:0000256" key="35">
    <source>
        <dbReference type="SAM" id="MobiDB-lite"/>
    </source>
</evidence>
<evidence type="ECO:0000256" key="25">
    <source>
        <dbReference type="ARBA" id="ARBA00023242"/>
    </source>
</evidence>
<keyword evidence="17" id="KW-0862">Zinc</keyword>
<evidence type="ECO:0000256" key="18">
    <source>
        <dbReference type="ARBA" id="ARBA00022839"/>
    </source>
</evidence>
<dbReference type="Pfam" id="PF03104">
    <property type="entry name" value="DNA_pol_B_exo1"/>
    <property type="match status" value="1"/>
</dbReference>
<keyword evidence="25" id="KW-0539">Nucleus</keyword>
<evidence type="ECO:0000256" key="33">
    <source>
        <dbReference type="PROSITE-ProRule" id="PRU00781"/>
    </source>
</evidence>
<dbReference type="PROSITE" id="PS00411">
    <property type="entry name" value="KINESIN_MOTOR_1"/>
    <property type="match status" value="1"/>
</dbReference>
<dbReference type="SUPFAM" id="SSF56104">
    <property type="entry name" value="SAICAR synthase-like"/>
    <property type="match status" value="1"/>
</dbReference>
<evidence type="ECO:0000256" key="6">
    <source>
        <dbReference type="ARBA" id="ARBA00022485"/>
    </source>
</evidence>
<evidence type="ECO:0000256" key="22">
    <source>
        <dbReference type="ARBA" id="ARBA00023014"/>
    </source>
</evidence>
<gene>
    <name evidence="38" type="ORF">Mgra_00008988</name>
</gene>
<dbReference type="FunFam" id="3.30.800.10:FF:000002">
    <property type="entry name" value="Phosphatidylinositol 5-phosphate 4-kinase type-2 beta"/>
    <property type="match status" value="1"/>
</dbReference>
<dbReference type="Gene3D" id="3.30.420.10">
    <property type="entry name" value="Ribonuclease H-like superfamily/Ribonuclease H"/>
    <property type="match status" value="1"/>
</dbReference>
<keyword evidence="39" id="KW-1185">Reference proteome</keyword>
<keyword evidence="22" id="KW-0411">Iron-sulfur</keyword>
<keyword evidence="11" id="KW-0540">Nuclease</keyword>
<dbReference type="SUPFAM" id="SSF56672">
    <property type="entry name" value="DNA/RNA polymerases"/>
    <property type="match status" value="1"/>
</dbReference>
<dbReference type="Proteomes" id="UP000605970">
    <property type="component" value="Unassembled WGS sequence"/>
</dbReference>
<keyword evidence="20" id="KW-0239">DNA-directed DNA polymerase</keyword>
<keyword evidence="14" id="KW-0863">Zinc-finger</keyword>
<dbReference type="CDD" id="cd17305">
    <property type="entry name" value="PIPKc_PIP5KII"/>
    <property type="match status" value="1"/>
</dbReference>
<dbReference type="Gene3D" id="1.10.132.60">
    <property type="entry name" value="DNA polymerase family B, C-terminal domain"/>
    <property type="match status" value="1"/>
</dbReference>
<dbReference type="GO" id="GO:0007018">
    <property type="term" value="P:microtubule-based movement"/>
    <property type="evidence" value="ECO:0007669"/>
    <property type="project" value="InterPro"/>
</dbReference>
<keyword evidence="8 33" id="KW-0808">Transferase</keyword>
<keyword evidence="7" id="KW-0963">Cytoplasm</keyword>
<dbReference type="InterPro" id="IPR001752">
    <property type="entry name" value="Kinesin_motor_dom"/>
</dbReference>
<dbReference type="Pfam" id="PF00136">
    <property type="entry name" value="DNA_pol_B"/>
    <property type="match status" value="1"/>
</dbReference>
<protein>
    <recommendedName>
        <fullName evidence="26">DNA polymerase delta catalytic subunit</fullName>
        <ecNumber evidence="30">2.7.1.149</ecNumber>
        <ecNumber evidence="5">2.7.7.7</ecNumber>
    </recommendedName>
</protein>
<dbReference type="GO" id="GO:0003677">
    <property type="term" value="F:DNA binding"/>
    <property type="evidence" value="ECO:0007669"/>
    <property type="project" value="UniProtKB-KW"/>
</dbReference>
<keyword evidence="24" id="KW-0238">DNA-binding</keyword>
<evidence type="ECO:0000259" key="36">
    <source>
        <dbReference type="PROSITE" id="PS50067"/>
    </source>
</evidence>
<feature type="compositionally biased region" description="Gly residues" evidence="35">
    <location>
        <begin position="1156"/>
        <end position="1170"/>
    </location>
</feature>
<comment type="caution">
    <text evidence="38">The sequence shown here is derived from an EMBL/GenBank/DDBJ whole genome shotgun (WGS) entry which is preliminary data.</text>
</comment>
<dbReference type="Pfam" id="PF01504">
    <property type="entry name" value="PIP5K"/>
    <property type="match status" value="1"/>
</dbReference>
<evidence type="ECO:0000256" key="4">
    <source>
        <dbReference type="ARBA" id="ARBA00005755"/>
    </source>
</evidence>
<evidence type="ECO:0000256" key="7">
    <source>
        <dbReference type="ARBA" id="ARBA00022490"/>
    </source>
</evidence>
<feature type="domain" description="Kinesin motor" evidence="36">
    <location>
        <begin position="475"/>
        <end position="810"/>
    </location>
</feature>
<evidence type="ECO:0000256" key="5">
    <source>
        <dbReference type="ARBA" id="ARBA00012417"/>
    </source>
</evidence>
<comment type="catalytic activity">
    <reaction evidence="29">
        <text>1,2-dihexadecanoyl-sn-glycero-3-phospho-(1D-myo-inositol-5-phosphate) + GTP = 1,2-dihexadecanoyl-sn-glycero-3-phospho-(1D-myo-inositol-4,5-bisphosphate) + GDP + H(+)</text>
        <dbReference type="Rhea" id="RHEA:55964"/>
        <dbReference type="ChEBI" id="CHEBI:15378"/>
        <dbReference type="ChEBI" id="CHEBI:37565"/>
        <dbReference type="ChEBI" id="CHEBI:58189"/>
        <dbReference type="ChEBI" id="CHEBI:83423"/>
        <dbReference type="ChEBI" id="CHEBI:84968"/>
    </reaction>
    <physiologicalReaction direction="left-to-right" evidence="29">
        <dbReference type="Rhea" id="RHEA:55965"/>
    </physiologicalReaction>
</comment>
<keyword evidence="23" id="KW-0443">Lipid metabolism</keyword>
<dbReference type="Gene3D" id="3.90.1600.10">
    <property type="entry name" value="Palm domain of DNA polymerase"/>
    <property type="match status" value="1"/>
</dbReference>
<dbReference type="FunFam" id="3.30.420.10:FF:000004">
    <property type="entry name" value="DNA polymerase"/>
    <property type="match status" value="1"/>
</dbReference>
<dbReference type="Gene3D" id="1.10.287.690">
    <property type="entry name" value="Helix hairpin bin"/>
    <property type="match status" value="1"/>
</dbReference>
<dbReference type="Gene3D" id="3.30.342.10">
    <property type="entry name" value="DNA Polymerase, chain B, domain 1"/>
    <property type="match status" value="1"/>
</dbReference>
<dbReference type="FunFam" id="1.10.287.690:FF:000001">
    <property type="entry name" value="DNA polymerase"/>
    <property type="match status" value="1"/>
</dbReference>
<evidence type="ECO:0000256" key="15">
    <source>
        <dbReference type="ARBA" id="ARBA00022777"/>
    </source>
</evidence>
<evidence type="ECO:0000256" key="26">
    <source>
        <dbReference type="ARBA" id="ARBA00024411"/>
    </source>
</evidence>
<dbReference type="GO" id="GO:0003777">
    <property type="term" value="F:microtubule motor activity"/>
    <property type="evidence" value="ECO:0007669"/>
    <property type="project" value="InterPro"/>
</dbReference>
<evidence type="ECO:0000256" key="27">
    <source>
        <dbReference type="ARBA" id="ARBA00036478"/>
    </source>
</evidence>
<evidence type="ECO:0000256" key="8">
    <source>
        <dbReference type="ARBA" id="ARBA00022679"/>
    </source>
</evidence>
<comment type="catalytic activity">
    <reaction evidence="27">
        <text>1,2-dihexadecanoyl-sn-glycero-3-phospho-(1D-myo-inositol-5-phosphate) + ATP = 1,2-dihexadecanoyl-sn-glycero-3-phospho-(1D-myo-inositol-4,5-bisphosphate) + ADP + H(+)</text>
        <dbReference type="Rhea" id="RHEA:55992"/>
        <dbReference type="ChEBI" id="CHEBI:15378"/>
        <dbReference type="ChEBI" id="CHEBI:30616"/>
        <dbReference type="ChEBI" id="CHEBI:83423"/>
        <dbReference type="ChEBI" id="CHEBI:84968"/>
        <dbReference type="ChEBI" id="CHEBI:456216"/>
    </reaction>
    <physiologicalReaction direction="left-to-right" evidence="27">
        <dbReference type="Rhea" id="RHEA:55993"/>
    </physiologicalReaction>
</comment>
<keyword evidence="16" id="KW-0378">Hydrolase</keyword>
<dbReference type="PANTHER" id="PTHR10322:SF23">
    <property type="entry name" value="DNA POLYMERASE DELTA CATALYTIC SUBUNIT"/>
    <property type="match status" value="1"/>
</dbReference>
<evidence type="ECO:0000256" key="16">
    <source>
        <dbReference type="ARBA" id="ARBA00022801"/>
    </source>
</evidence>
<dbReference type="InterPro" id="IPR006133">
    <property type="entry name" value="DNA-dir_DNA_pol_B_exonuc"/>
</dbReference>
<feature type="coiled-coil region" evidence="34">
    <location>
        <begin position="915"/>
        <end position="942"/>
    </location>
</feature>
<dbReference type="GO" id="GO:0005737">
    <property type="term" value="C:cytoplasm"/>
    <property type="evidence" value="ECO:0007669"/>
    <property type="project" value="UniProtKB-SubCell"/>
</dbReference>
<dbReference type="GO" id="GO:0008296">
    <property type="term" value="F:3'-5'-DNA exonuclease activity"/>
    <property type="evidence" value="ECO:0007669"/>
    <property type="project" value="TreeGrafter"/>
</dbReference>
<evidence type="ECO:0000256" key="13">
    <source>
        <dbReference type="ARBA" id="ARBA00022741"/>
    </source>
</evidence>
<comment type="similarity">
    <text evidence="4">Belongs to the DNA polymerase type-B family.</text>
</comment>
<dbReference type="InterPro" id="IPR019821">
    <property type="entry name" value="Kinesin_motor_CS"/>
</dbReference>
<dbReference type="GO" id="GO:0003887">
    <property type="term" value="F:DNA-directed DNA polymerase activity"/>
    <property type="evidence" value="ECO:0007669"/>
    <property type="project" value="UniProtKB-KW"/>
</dbReference>
<feature type="region of interest" description="Disordered" evidence="35">
    <location>
        <begin position="1156"/>
        <end position="1175"/>
    </location>
</feature>
<proteinExistence type="inferred from homology"/>
<comment type="catalytic activity">
    <reaction evidence="31">
        <text>DNA(n) + a 2'-deoxyribonucleoside 5'-triphosphate = DNA(n+1) + diphosphate</text>
        <dbReference type="Rhea" id="RHEA:22508"/>
        <dbReference type="Rhea" id="RHEA-COMP:17339"/>
        <dbReference type="Rhea" id="RHEA-COMP:17340"/>
        <dbReference type="ChEBI" id="CHEBI:33019"/>
        <dbReference type="ChEBI" id="CHEBI:61560"/>
        <dbReference type="ChEBI" id="CHEBI:173112"/>
        <dbReference type="EC" id="2.7.7.7"/>
    </reaction>
</comment>
<dbReference type="FunFam" id="1.10.132.60:FF:000001">
    <property type="entry name" value="DNA polymerase"/>
    <property type="match status" value="1"/>
</dbReference>
<keyword evidence="15 33" id="KW-0418">Kinase</keyword>
<evidence type="ECO:0000256" key="32">
    <source>
        <dbReference type="PROSITE-ProRule" id="PRU00283"/>
    </source>
</evidence>
<dbReference type="CDD" id="cd05777">
    <property type="entry name" value="DNA_polB_delta_exo"/>
    <property type="match status" value="1"/>
</dbReference>
<evidence type="ECO:0000256" key="19">
    <source>
        <dbReference type="ARBA" id="ARBA00022840"/>
    </source>
</evidence>
<keyword evidence="10" id="KW-0235">DNA replication</keyword>
<dbReference type="SUPFAM" id="SSF53098">
    <property type="entry name" value="Ribonuclease H-like"/>
    <property type="match status" value="1"/>
</dbReference>
<dbReference type="InterPro" id="IPR023211">
    <property type="entry name" value="DNA_pol_palm_dom_sf"/>
</dbReference>
<dbReference type="Pfam" id="PF00225">
    <property type="entry name" value="Kinesin"/>
    <property type="match status" value="1"/>
</dbReference>
<dbReference type="GO" id="GO:0043625">
    <property type="term" value="C:delta DNA polymerase complex"/>
    <property type="evidence" value="ECO:0007669"/>
    <property type="project" value="TreeGrafter"/>
</dbReference>
<evidence type="ECO:0000256" key="2">
    <source>
        <dbReference type="ARBA" id="ARBA00004123"/>
    </source>
</evidence>
<evidence type="ECO:0000256" key="34">
    <source>
        <dbReference type="SAM" id="Coils"/>
    </source>
</evidence>
<keyword evidence="18" id="KW-0269">Exonuclease</keyword>
<feature type="region of interest" description="Disordered" evidence="35">
    <location>
        <begin position="314"/>
        <end position="337"/>
    </location>
</feature>
<name>A0A8S9ZE57_9BILA</name>
<keyword evidence="6" id="KW-0004">4Fe-4S</keyword>
<evidence type="ECO:0000256" key="31">
    <source>
        <dbReference type="ARBA" id="ARBA00049244"/>
    </source>
</evidence>
<keyword evidence="12" id="KW-0479">Metal-binding</keyword>
<dbReference type="EMBL" id="JABEBT010000132">
    <property type="protein sequence ID" value="KAF7630005.1"/>
    <property type="molecule type" value="Genomic_DNA"/>
</dbReference>
<comment type="cofactor">
    <cofactor evidence="1">
        <name>[4Fe-4S] cluster</name>
        <dbReference type="ChEBI" id="CHEBI:49883"/>
    </cofactor>
</comment>
<dbReference type="SMART" id="SM00330">
    <property type="entry name" value="PIPKc"/>
    <property type="match status" value="1"/>
</dbReference>
<dbReference type="PROSITE" id="PS51455">
    <property type="entry name" value="PIPK"/>
    <property type="match status" value="1"/>
</dbReference>
<dbReference type="Pfam" id="PF14260">
    <property type="entry name" value="zf-C4pol"/>
    <property type="match status" value="1"/>
</dbReference>
<evidence type="ECO:0000256" key="14">
    <source>
        <dbReference type="ARBA" id="ARBA00022771"/>
    </source>
</evidence>
<evidence type="ECO:0000256" key="28">
    <source>
        <dbReference type="ARBA" id="ARBA00036698"/>
    </source>
</evidence>
<reference evidence="38" key="1">
    <citation type="journal article" date="2020" name="Ecol. Evol.">
        <title>Genome structure and content of the rice root-knot nematode (Meloidogyne graminicola).</title>
        <authorList>
            <person name="Phan N.T."/>
            <person name="Danchin E.G.J."/>
            <person name="Klopp C."/>
            <person name="Perfus-Barbeoch L."/>
            <person name="Kozlowski D.K."/>
            <person name="Koutsovoulos G.D."/>
            <person name="Lopez-Roques C."/>
            <person name="Bouchez O."/>
            <person name="Zahm M."/>
            <person name="Besnard G."/>
            <person name="Bellafiore S."/>
        </authorList>
    </citation>
    <scope>NUCLEOTIDE SEQUENCE</scope>
    <source>
        <strain evidence="38">VN-18</strain>
    </source>
</reference>
<feature type="domain" description="PIPK" evidence="37">
    <location>
        <begin position="28"/>
        <end position="417"/>
    </location>
</feature>
<keyword evidence="13 33" id="KW-0547">Nucleotide-binding</keyword>
<dbReference type="InterPro" id="IPR006172">
    <property type="entry name" value="DNA-dir_DNA_pol_B"/>
</dbReference>
<accession>A0A8S9ZE57</accession>
<dbReference type="EC" id="2.7.1.149" evidence="30"/>
<dbReference type="InterPro" id="IPR027484">
    <property type="entry name" value="PInositol-4-P-5-kinase_N"/>
</dbReference>
<dbReference type="CDD" id="cd05533">
    <property type="entry name" value="POLBc_delta"/>
    <property type="match status" value="1"/>
</dbReference>
<evidence type="ECO:0000256" key="3">
    <source>
        <dbReference type="ARBA" id="ARBA00004496"/>
    </source>
</evidence>
<evidence type="ECO:0000256" key="17">
    <source>
        <dbReference type="ARBA" id="ARBA00022833"/>
    </source>
</evidence>
<dbReference type="GO" id="GO:0016309">
    <property type="term" value="F:1-phosphatidylinositol-5-phosphate 4-kinase activity"/>
    <property type="evidence" value="ECO:0007669"/>
    <property type="project" value="UniProtKB-EC"/>
</dbReference>
<dbReference type="InterPro" id="IPR017964">
    <property type="entry name" value="DNA-dir_DNA_pol_B_CS"/>
</dbReference>
<dbReference type="Gene3D" id="3.30.800.10">
    <property type="entry name" value="Phosphatidylinositol Phosphate Kinase II Beta"/>
    <property type="match status" value="1"/>
</dbReference>
<evidence type="ECO:0000256" key="10">
    <source>
        <dbReference type="ARBA" id="ARBA00022705"/>
    </source>
</evidence>
<dbReference type="SMART" id="SM00129">
    <property type="entry name" value="KISc"/>
    <property type="match status" value="1"/>
</dbReference>
<dbReference type="InterPro" id="IPR012337">
    <property type="entry name" value="RNaseH-like_sf"/>
</dbReference>
<dbReference type="OrthoDB" id="2414538at2759"/>
<dbReference type="InterPro" id="IPR036397">
    <property type="entry name" value="RNaseH_sf"/>
</dbReference>
<dbReference type="InterPro" id="IPR027483">
    <property type="entry name" value="PInositol-4-P-4/5-kinase_C_sf"/>
</dbReference>
<keyword evidence="21" id="KW-0408">Iron</keyword>
<feature type="binding site" evidence="32">
    <location>
        <begin position="562"/>
        <end position="569"/>
    </location>
    <ligand>
        <name>ATP</name>
        <dbReference type="ChEBI" id="CHEBI:30616"/>
    </ligand>
</feature>
<comment type="similarity">
    <text evidence="32">Belongs to the TRAFAC class myosin-kinesin ATPase superfamily. Kinesin family.</text>
</comment>
<dbReference type="Gene3D" id="3.30.810.10">
    <property type="entry name" value="2-Layer Sandwich"/>
    <property type="match status" value="1"/>
</dbReference>
<dbReference type="GO" id="GO:0008017">
    <property type="term" value="F:microtubule binding"/>
    <property type="evidence" value="ECO:0007669"/>
    <property type="project" value="InterPro"/>
</dbReference>
<keyword evidence="19 33" id="KW-0067">ATP-binding</keyword>
<dbReference type="SUPFAM" id="SSF52540">
    <property type="entry name" value="P-loop containing nucleoside triphosphate hydrolases"/>
    <property type="match status" value="1"/>
</dbReference>
<dbReference type="GO" id="GO:0045004">
    <property type="term" value="P:DNA replication proofreading"/>
    <property type="evidence" value="ECO:0007669"/>
    <property type="project" value="TreeGrafter"/>
</dbReference>
<evidence type="ECO:0000256" key="21">
    <source>
        <dbReference type="ARBA" id="ARBA00023004"/>
    </source>
</evidence>
<dbReference type="InterPro" id="IPR002498">
    <property type="entry name" value="PInositol-4-P-4/5-kinase_core"/>
</dbReference>
<evidence type="ECO:0000313" key="38">
    <source>
        <dbReference type="EMBL" id="KAF7630005.1"/>
    </source>
</evidence>
<evidence type="ECO:0000256" key="30">
    <source>
        <dbReference type="ARBA" id="ARBA00039039"/>
    </source>
</evidence>
<keyword evidence="9" id="KW-0548">Nucleotidyltransferase</keyword>
<dbReference type="NCBIfam" id="TIGR00592">
    <property type="entry name" value="pol2"/>
    <property type="match status" value="1"/>
</dbReference>
<dbReference type="InterPro" id="IPR027417">
    <property type="entry name" value="P-loop_NTPase"/>
</dbReference>
<comment type="subcellular location">
    <subcellularLocation>
        <location evidence="3">Cytoplasm</location>
    </subcellularLocation>
    <subcellularLocation>
        <location evidence="2">Nucleus</location>
    </subcellularLocation>
</comment>
<keyword evidence="32" id="KW-0505">Motor protein</keyword>
<evidence type="ECO:0000256" key="20">
    <source>
        <dbReference type="ARBA" id="ARBA00022932"/>
    </source>
</evidence>
<evidence type="ECO:0000256" key="24">
    <source>
        <dbReference type="ARBA" id="ARBA00023125"/>
    </source>
</evidence>
<dbReference type="EC" id="2.7.7.7" evidence="5"/>
<dbReference type="SMART" id="SM00486">
    <property type="entry name" value="POLBc"/>
    <property type="match status" value="1"/>
</dbReference>
<keyword evidence="34" id="KW-0175">Coiled coil</keyword>
<evidence type="ECO:0000259" key="37">
    <source>
        <dbReference type="PROSITE" id="PS51455"/>
    </source>
</evidence>
<dbReference type="Gene3D" id="3.40.850.10">
    <property type="entry name" value="Kinesin motor domain"/>
    <property type="match status" value="1"/>
</dbReference>